<evidence type="ECO:0000256" key="12">
    <source>
        <dbReference type="ARBA" id="ARBA00022786"/>
    </source>
</evidence>
<dbReference type="FunFam" id="3.30.40.10:FF:000235">
    <property type="entry name" value="E3 ubiquitin-protein ligase ZNRF1"/>
    <property type="match status" value="1"/>
</dbReference>
<keyword evidence="11 20" id="KW-0863">Zinc-finger</keyword>
<dbReference type="GO" id="GO:0005768">
    <property type="term" value="C:endosome"/>
    <property type="evidence" value="ECO:0007669"/>
    <property type="project" value="UniProtKB-SubCell"/>
</dbReference>
<evidence type="ECO:0000256" key="1">
    <source>
        <dbReference type="ARBA" id="ARBA00000900"/>
    </source>
</evidence>
<dbReference type="SUPFAM" id="SSF143447">
    <property type="entry name" value="AMMECR1-like"/>
    <property type="match status" value="1"/>
</dbReference>
<keyword evidence="15" id="KW-0458">Lysosome</keyword>
<dbReference type="GO" id="GO:0016020">
    <property type="term" value="C:membrane"/>
    <property type="evidence" value="ECO:0007669"/>
    <property type="project" value="UniProtKB-SubCell"/>
</dbReference>
<evidence type="ECO:0000256" key="11">
    <source>
        <dbReference type="ARBA" id="ARBA00022771"/>
    </source>
</evidence>
<dbReference type="GO" id="GO:0061630">
    <property type="term" value="F:ubiquitin protein ligase activity"/>
    <property type="evidence" value="ECO:0007669"/>
    <property type="project" value="UniProtKB-EC"/>
</dbReference>
<dbReference type="EnsemblMetazoa" id="GMOY008667-RA">
    <property type="protein sequence ID" value="GMOY008667-PA"/>
    <property type="gene ID" value="GMOY008667"/>
</dbReference>
<evidence type="ECO:0000256" key="19">
    <source>
        <dbReference type="ARBA" id="ARBA00042305"/>
    </source>
</evidence>
<dbReference type="PANTHER" id="PTHR13016">
    <property type="entry name" value="AMMECR1 HOMOLOG"/>
    <property type="match status" value="1"/>
</dbReference>
<dbReference type="GO" id="GO:0005764">
    <property type="term" value="C:lysosome"/>
    <property type="evidence" value="ECO:0007669"/>
    <property type="project" value="UniProtKB-SubCell"/>
</dbReference>
<evidence type="ECO:0000256" key="21">
    <source>
        <dbReference type="SAM" id="MobiDB-lite"/>
    </source>
</evidence>
<feature type="region of interest" description="Disordered" evidence="21">
    <location>
        <begin position="296"/>
        <end position="388"/>
    </location>
</feature>
<feature type="domain" description="RING-type" evidence="22">
    <location>
        <begin position="454"/>
        <end position="494"/>
    </location>
</feature>
<evidence type="ECO:0000256" key="3">
    <source>
        <dbReference type="ARBA" id="ARBA00004177"/>
    </source>
</evidence>
<feature type="compositionally biased region" description="Polar residues" evidence="21">
    <location>
        <begin position="327"/>
        <end position="361"/>
    </location>
</feature>
<keyword evidence="8" id="KW-0519">Myristate</keyword>
<dbReference type="Gene3D" id="3.30.700.20">
    <property type="entry name" value="Hypothetical protein ph0010, domain 1"/>
    <property type="match status" value="1"/>
</dbReference>
<dbReference type="InterPro" id="IPR001841">
    <property type="entry name" value="Znf_RING"/>
</dbReference>
<dbReference type="InterPro" id="IPR023473">
    <property type="entry name" value="AMMECR1"/>
</dbReference>
<evidence type="ECO:0000256" key="17">
    <source>
        <dbReference type="ARBA" id="ARBA00040227"/>
    </source>
</evidence>
<dbReference type="FunFam" id="3.30.700.20:FF:000001">
    <property type="entry name" value="AMME syndrome candidate gene 1"/>
    <property type="match status" value="1"/>
</dbReference>
<dbReference type="AlphaFoldDB" id="A0A1B0G5S1"/>
<evidence type="ECO:0000313" key="25">
    <source>
        <dbReference type="Proteomes" id="UP000092444"/>
    </source>
</evidence>
<keyword evidence="7" id="KW-0808">Transferase</keyword>
<keyword evidence="25" id="KW-1185">Reference proteome</keyword>
<keyword evidence="13" id="KW-0862">Zinc</keyword>
<evidence type="ECO:0000256" key="6">
    <source>
        <dbReference type="ARBA" id="ARBA00012483"/>
    </source>
</evidence>
<comment type="catalytic activity">
    <reaction evidence="1">
        <text>S-ubiquitinyl-[E2 ubiquitin-conjugating enzyme]-L-cysteine + [acceptor protein]-L-lysine = [E2 ubiquitin-conjugating enzyme]-L-cysteine + N(6)-ubiquitinyl-[acceptor protein]-L-lysine.</text>
        <dbReference type="EC" id="2.3.2.27"/>
    </reaction>
</comment>
<dbReference type="Gene3D" id="3.30.40.10">
    <property type="entry name" value="Zinc/RING finger domain, C3HC4 (zinc finger)"/>
    <property type="match status" value="1"/>
</dbReference>
<dbReference type="InterPro" id="IPR013083">
    <property type="entry name" value="Znf_RING/FYVE/PHD"/>
</dbReference>
<comment type="subcellular location">
    <subcellularLocation>
        <location evidence="3">Endosome</location>
    </subcellularLocation>
    <subcellularLocation>
        <location evidence="4">Lysosome</location>
    </subcellularLocation>
    <subcellularLocation>
        <location evidence="2">Membrane</location>
        <topology evidence="2">Peripheral membrane protein</topology>
    </subcellularLocation>
</comment>
<keyword evidence="16" id="KW-0449">Lipoprotein</keyword>
<proteinExistence type="predicted"/>
<dbReference type="STRING" id="37546.A0A1B0G5S1"/>
<evidence type="ECO:0000256" key="4">
    <source>
        <dbReference type="ARBA" id="ARBA00004371"/>
    </source>
</evidence>
<evidence type="ECO:0000256" key="2">
    <source>
        <dbReference type="ARBA" id="ARBA00004170"/>
    </source>
</evidence>
<dbReference type="PROSITE" id="PS50089">
    <property type="entry name" value="ZF_RING_2"/>
    <property type="match status" value="1"/>
</dbReference>
<evidence type="ECO:0000259" key="23">
    <source>
        <dbReference type="PROSITE" id="PS51112"/>
    </source>
</evidence>
<protein>
    <recommendedName>
        <fullName evidence="17">E3 ubiquitin-protein ligase ZNRF1</fullName>
        <ecNumber evidence="6">2.3.2.27</ecNumber>
    </recommendedName>
    <alternativeName>
        <fullName evidence="18">RING-type E3 ubiquitin transferase ZNRF1</fullName>
    </alternativeName>
    <alternativeName>
        <fullName evidence="19">Zinc/RING finger protein 1</fullName>
    </alternativeName>
</protein>
<evidence type="ECO:0000256" key="13">
    <source>
        <dbReference type="ARBA" id="ARBA00022833"/>
    </source>
</evidence>
<dbReference type="GO" id="GO:0008270">
    <property type="term" value="F:zinc ion binding"/>
    <property type="evidence" value="ECO:0007669"/>
    <property type="project" value="UniProtKB-KW"/>
</dbReference>
<evidence type="ECO:0000256" key="10">
    <source>
        <dbReference type="ARBA" id="ARBA00022753"/>
    </source>
</evidence>
<dbReference type="Pfam" id="PF01871">
    <property type="entry name" value="AMMECR1"/>
    <property type="match status" value="1"/>
</dbReference>
<comment type="pathway">
    <text evidence="5">Protein modification; protein ubiquitination.</text>
</comment>
<organism evidence="24 25">
    <name type="scientific">Glossina morsitans morsitans</name>
    <name type="common">Savannah tsetse fly</name>
    <dbReference type="NCBI Taxonomy" id="37546"/>
    <lineage>
        <taxon>Eukaryota</taxon>
        <taxon>Metazoa</taxon>
        <taxon>Ecdysozoa</taxon>
        <taxon>Arthropoda</taxon>
        <taxon>Hexapoda</taxon>
        <taxon>Insecta</taxon>
        <taxon>Pterygota</taxon>
        <taxon>Neoptera</taxon>
        <taxon>Endopterygota</taxon>
        <taxon>Diptera</taxon>
        <taxon>Brachycera</taxon>
        <taxon>Muscomorpha</taxon>
        <taxon>Hippoboscoidea</taxon>
        <taxon>Glossinidae</taxon>
        <taxon>Glossina</taxon>
    </lineage>
</organism>
<evidence type="ECO:0000256" key="14">
    <source>
        <dbReference type="ARBA" id="ARBA00023136"/>
    </source>
</evidence>
<dbReference type="NCBIfam" id="TIGR00296">
    <property type="entry name" value="TIGR00296 family protein"/>
    <property type="match status" value="1"/>
</dbReference>
<dbReference type="InterPro" id="IPR002733">
    <property type="entry name" value="AMMECR1_domain"/>
</dbReference>
<dbReference type="EMBL" id="CCAG010015751">
    <property type="status" value="NOT_ANNOTATED_CDS"/>
    <property type="molecule type" value="Genomic_DNA"/>
</dbReference>
<evidence type="ECO:0000313" key="24">
    <source>
        <dbReference type="EnsemblMetazoa" id="GMOY008667-PA"/>
    </source>
</evidence>
<feature type="region of interest" description="Disordered" evidence="21">
    <location>
        <begin position="47"/>
        <end position="78"/>
    </location>
</feature>
<evidence type="ECO:0000256" key="20">
    <source>
        <dbReference type="PROSITE-ProRule" id="PRU00175"/>
    </source>
</evidence>
<keyword evidence="9" id="KW-0479">Metal-binding</keyword>
<feature type="domain" description="AMMECR1" evidence="23">
    <location>
        <begin position="96"/>
        <end position="290"/>
    </location>
</feature>
<dbReference type="EC" id="2.3.2.27" evidence="6"/>
<keyword evidence="12" id="KW-0833">Ubl conjugation pathway</keyword>
<evidence type="ECO:0000256" key="15">
    <source>
        <dbReference type="ARBA" id="ARBA00023228"/>
    </source>
</evidence>
<feature type="compositionally biased region" description="Basic residues" evidence="21">
    <location>
        <begin position="47"/>
        <end position="58"/>
    </location>
</feature>
<accession>A0A1B0G5S1</accession>
<dbReference type="Proteomes" id="UP000092444">
    <property type="component" value="Unassembled WGS sequence"/>
</dbReference>
<evidence type="ECO:0000256" key="16">
    <source>
        <dbReference type="ARBA" id="ARBA00023288"/>
    </source>
</evidence>
<dbReference type="VEuPathDB" id="VectorBase:GMOY008667"/>
<keyword evidence="10" id="KW-0967">Endosome</keyword>
<evidence type="ECO:0000256" key="9">
    <source>
        <dbReference type="ARBA" id="ARBA00022723"/>
    </source>
</evidence>
<evidence type="ECO:0000256" key="7">
    <source>
        <dbReference type="ARBA" id="ARBA00022679"/>
    </source>
</evidence>
<evidence type="ECO:0000259" key="22">
    <source>
        <dbReference type="PROSITE" id="PS50089"/>
    </source>
</evidence>
<name>A0A1B0G5S1_GLOMM</name>
<dbReference type="Pfam" id="PF13639">
    <property type="entry name" value="zf-RING_2"/>
    <property type="match status" value="1"/>
</dbReference>
<dbReference type="InterPro" id="IPR027485">
    <property type="entry name" value="AMMECR1_N"/>
</dbReference>
<dbReference type="CDD" id="cd16694">
    <property type="entry name" value="mRING-CH-C4HC2H_ZNRF1"/>
    <property type="match status" value="1"/>
</dbReference>
<evidence type="ECO:0000256" key="18">
    <source>
        <dbReference type="ARBA" id="ARBA00042177"/>
    </source>
</evidence>
<reference evidence="24" key="1">
    <citation type="submission" date="2020-05" db="UniProtKB">
        <authorList>
            <consortium name="EnsemblMetazoa"/>
        </authorList>
    </citation>
    <scope>IDENTIFICATION</scope>
    <source>
        <strain evidence="24">Yale</strain>
    </source>
</reference>
<dbReference type="InterPro" id="IPR036071">
    <property type="entry name" value="AMMECR1_dom_sf"/>
</dbReference>
<dbReference type="PROSITE" id="PS51112">
    <property type="entry name" value="AMMECR1"/>
    <property type="match status" value="1"/>
</dbReference>
<evidence type="ECO:0000256" key="5">
    <source>
        <dbReference type="ARBA" id="ARBA00004906"/>
    </source>
</evidence>
<keyword evidence="14" id="KW-0472">Membrane</keyword>
<feature type="compositionally biased region" description="Low complexity" evidence="21">
    <location>
        <begin position="362"/>
        <end position="382"/>
    </location>
</feature>
<feature type="compositionally biased region" description="Low complexity" evidence="21">
    <location>
        <begin position="315"/>
        <end position="326"/>
    </location>
</feature>
<sequence>MKLYIDKDPVENLDAKINPTINLLHLCTAINCMIRTVKTKRKHRSRAMSNNRYHHNNHSQHSYNSTGSNNHHHYMNGDGKDEYHQSVVRLTNGYNLKPLDNVAVPDMCLFCFEVLDCELNNLEGPSAPKFTNEAYPLFVTWKTGRDKRLRGCIGTFSAMHLHSGLREYALTSALKDSRFSPISRDELPKLTVSVSILQNFEEAHGHLDWALGVHGIRIEFLNERGCKRTATYLPQVATEQGWDQVQTIDSLLRKGGLRAAITPETRKSIKLTRYRSQEIQMNYKEYREIMERRGQYGRRRMGAKASTPATSGHQSPRSRTFSSSSTGAELQNSSVDRQRARSLSSVPDIHSQPTTSGENQHTNASNNATAINSNNYASSSTSQQGHNNHLQRQTLGDNIRGVSMAGANFVESIALAASASNGSSNIGRVYTATSLPSQIWSFNEDVLADAKGECVICLEDLNPGDIIARLPCLCIYHKCCIDRWFEVNRSCPEHPGD</sequence>
<dbReference type="PANTHER" id="PTHR13016:SF0">
    <property type="entry name" value="AMME SYNDROME CANDIDATE GENE 1 PROTEIN"/>
    <property type="match status" value="1"/>
</dbReference>
<evidence type="ECO:0000256" key="8">
    <source>
        <dbReference type="ARBA" id="ARBA00022707"/>
    </source>
</evidence>
<dbReference type="SUPFAM" id="SSF57850">
    <property type="entry name" value="RING/U-box"/>
    <property type="match status" value="1"/>
</dbReference>